<accession>A0A0B2X9N9</accession>
<dbReference type="EMBL" id="ADNJ02000002">
    <property type="protein sequence ID" value="KHO11568.1"/>
    <property type="molecule type" value="Genomic_DNA"/>
</dbReference>
<dbReference type="KEGG" id="maj:MAA_10810"/>
<dbReference type="Proteomes" id="UP000002498">
    <property type="component" value="Unassembled WGS sequence"/>
</dbReference>
<dbReference type="HOGENOM" id="CLU_2543060_0_0_1"/>
<evidence type="ECO:0000313" key="2">
    <source>
        <dbReference type="Proteomes" id="UP000002498"/>
    </source>
</evidence>
<evidence type="ECO:0000313" key="1">
    <source>
        <dbReference type="EMBL" id="KHO11568.1"/>
    </source>
</evidence>
<comment type="caution">
    <text evidence="1">The sequence shown here is derived from an EMBL/GenBank/DDBJ whole genome shotgun (WGS) entry which is preliminary data.</text>
</comment>
<gene>
    <name evidence="1" type="ORF">MAA_10810</name>
</gene>
<sequence>MTRERQEVGCNIGVVVPGGHVHVMTGLALPMVSAGNKLPPTCSICNALAAQVEHSLVLLSLNMEPAAAPPDQTISTSTDDMAY</sequence>
<keyword evidence="2" id="KW-1185">Reference proteome</keyword>
<proteinExistence type="predicted"/>
<reference evidence="1 2" key="1">
    <citation type="journal article" date="2011" name="PLoS Genet.">
        <title>Genome sequencing and comparative transcriptomics of the model entomopathogenic fungi Metarhizium anisopliae and M. acridum.</title>
        <authorList>
            <person name="Gao Q."/>
            <person name="Jin K."/>
            <person name="Ying S.H."/>
            <person name="Zhang Y."/>
            <person name="Xiao G."/>
            <person name="Shang Y."/>
            <person name="Duan Z."/>
            <person name="Hu X."/>
            <person name="Xie X.Q."/>
            <person name="Zhou G."/>
            <person name="Peng G."/>
            <person name="Luo Z."/>
            <person name="Huang W."/>
            <person name="Wang B."/>
            <person name="Fang W."/>
            <person name="Wang S."/>
            <person name="Zhong Y."/>
            <person name="Ma L.J."/>
            <person name="St Leger R.J."/>
            <person name="Zhao G.P."/>
            <person name="Pei Y."/>
            <person name="Feng M.G."/>
            <person name="Xia Y."/>
            <person name="Wang C."/>
        </authorList>
    </citation>
    <scope>NUCLEOTIDE SEQUENCE [LARGE SCALE GENOMIC DNA]</scope>
    <source>
        <strain evidence="2">ARSEF 23 / ATCC MYA-3075</strain>
    </source>
</reference>
<name>A0A0B2X9N9_METRA</name>
<dbReference type="RefSeq" id="XP_011411031.1">
    <property type="nucleotide sequence ID" value="XM_011412729.1"/>
</dbReference>
<protein>
    <submittedName>
        <fullName evidence="1">Uncharacterized protein</fullName>
    </submittedName>
</protein>
<organism evidence="1 2">
    <name type="scientific">Metarhizium robertsii (strain ARSEF 23 / ATCC MYA-3075)</name>
    <name type="common">Metarhizium anisopliae (strain ARSEF 23)</name>
    <dbReference type="NCBI Taxonomy" id="655844"/>
    <lineage>
        <taxon>Eukaryota</taxon>
        <taxon>Fungi</taxon>
        <taxon>Dikarya</taxon>
        <taxon>Ascomycota</taxon>
        <taxon>Pezizomycotina</taxon>
        <taxon>Sordariomycetes</taxon>
        <taxon>Hypocreomycetidae</taxon>
        <taxon>Hypocreales</taxon>
        <taxon>Clavicipitaceae</taxon>
        <taxon>Metarhizium</taxon>
    </lineage>
</organism>
<dbReference type="AlphaFoldDB" id="A0A0B2X9N9"/>
<reference evidence="1 2" key="2">
    <citation type="journal article" date="2014" name="Proc. Natl. Acad. Sci. U.S.A.">
        <title>Trajectory and genomic determinants of fungal-pathogen speciation and host adaptation.</title>
        <authorList>
            <person name="Hu X."/>
            <person name="Xiao G."/>
            <person name="Zheng P."/>
            <person name="Shang Y."/>
            <person name="Su Y."/>
            <person name="Zhang X."/>
            <person name="Liu X."/>
            <person name="Zhan S."/>
            <person name="St Leger R.J."/>
            <person name="Wang C."/>
        </authorList>
    </citation>
    <scope>GENOME REANNOTATION</scope>
    <source>
        <strain evidence="2">ARSEF 23 / ATCC MYA-3075</strain>
    </source>
</reference>
<dbReference type="GeneID" id="23632259"/>